<organism evidence="2 3">
    <name type="scientific">Abeliophyllum distichum</name>
    <dbReference type="NCBI Taxonomy" id="126358"/>
    <lineage>
        <taxon>Eukaryota</taxon>
        <taxon>Viridiplantae</taxon>
        <taxon>Streptophyta</taxon>
        <taxon>Embryophyta</taxon>
        <taxon>Tracheophyta</taxon>
        <taxon>Spermatophyta</taxon>
        <taxon>Magnoliopsida</taxon>
        <taxon>eudicotyledons</taxon>
        <taxon>Gunneridae</taxon>
        <taxon>Pentapetalae</taxon>
        <taxon>asterids</taxon>
        <taxon>lamiids</taxon>
        <taxon>Lamiales</taxon>
        <taxon>Oleaceae</taxon>
        <taxon>Forsythieae</taxon>
        <taxon>Abeliophyllum</taxon>
    </lineage>
</organism>
<name>A0ABD1UQ03_9LAMI</name>
<gene>
    <name evidence="2" type="ORF">Adt_12158</name>
</gene>
<protein>
    <submittedName>
        <fullName evidence="2">Uncharacterized protein</fullName>
    </submittedName>
</protein>
<dbReference type="Proteomes" id="UP001604336">
    <property type="component" value="Unassembled WGS sequence"/>
</dbReference>
<proteinExistence type="predicted"/>
<comment type="caution">
    <text evidence="2">The sequence shown here is derived from an EMBL/GenBank/DDBJ whole genome shotgun (WGS) entry which is preliminary data.</text>
</comment>
<evidence type="ECO:0000313" key="3">
    <source>
        <dbReference type="Proteomes" id="UP001604336"/>
    </source>
</evidence>
<sequence>MALPYGMILIKIFRHFEISFHDEVVLNPKPTNTINIHTLKRMKIVKENRQWVAKTKALMPSRDLLPYHLKVIRKWTKAMMKKMPPPSHSRDRPNSHMPSSSTLGFTFTEDHYNLLNGQIDSCQRFYVFNNFASVRIAQVIKWIVSPSIVPTRI</sequence>
<reference evidence="3" key="1">
    <citation type="submission" date="2024-07" db="EMBL/GenBank/DDBJ databases">
        <title>Two chromosome-level genome assemblies of Korean endemic species Abeliophyllum distichum and Forsythia ovata (Oleaceae).</title>
        <authorList>
            <person name="Jang H."/>
        </authorList>
    </citation>
    <scope>NUCLEOTIDE SEQUENCE [LARGE SCALE GENOMIC DNA]</scope>
</reference>
<accession>A0ABD1UQ03</accession>
<evidence type="ECO:0000313" key="2">
    <source>
        <dbReference type="EMBL" id="KAL2527104.1"/>
    </source>
</evidence>
<dbReference type="EMBL" id="JBFOLK010000003">
    <property type="protein sequence ID" value="KAL2527104.1"/>
    <property type="molecule type" value="Genomic_DNA"/>
</dbReference>
<keyword evidence="3" id="KW-1185">Reference proteome</keyword>
<dbReference type="AlphaFoldDB" id="A0ABD1UQ03"/>
<evidence type="ECO:0000256" key="1">
    <source>
        <dbReference type="SAM" id="MobiDB-lite"/>
    </source>
</evidence>
<feature type="region of interest" description="Disordered" evidence="1">
    <location>
        <begin position="81"/>
        <end position="100"/>
    </location>
</feature>